<dbReference type="RefSeq" id="WP_125047138.1">
    <property type="nucleotide sequence ID" value="NZ_BHZC01000001.1"/>
</dbReference>
<dbReference type="Gene3D" id="3.30.70.100">
    <property type="match status" value="1"/>
</dbReference>
<evidence type="ECO:0000313" key="2">
    <source>
        <dbReference type="EMBL" id="GCD37762.1"/>
    </source>
</evidence>
<dbReference type="GeneID" id="95624361"/>
<organism evidence="2 3">
    <name type="scientific">Streptomyces chrestomyceticus JCM 4735</name>
    <dbReference type="NCBI Taxonomy" id="1306181"/>
    <lineage>
        <taxon>Bacteria</taxon>
        <taxon>Bacillati</taxon>
        <taxon>Actinomycetota</taxon>
        <taxon>Actinomycetes</taxon>
        <taxon>Kitasatosporales</taxon>
        <taxon>Streptomycetaceae</taxon>
        <taxon>Streptomyces</taxon>
    </lineage>
</organism>
<keyword evidence="2" id="KW-0503">Monooxygenase</keyword>
<protein>
    <submittedName>
        <fullName evidence="2">Antibiotic biosynthesis monooxygenase</fullName>
    </submittedName>
</protein>
<evidence type="ECO:0000313" key="3">
    <source>
        <dbReference type="Proteomes" id="UP000287830"/>
    </source>
</evidence>
<evidence type="ECO:0000259" key="1">
    <source>
        <dbReference type="PROSITE" id="PS51725"/>
    </source>
</evidence>
<dbReference type="Proteomes" id="UP000287830">
    <property type="component" value="Unassembled WGS sequence"/>
</dbReference>
<dbReference type="Pfam" id="PF03992">
    <property type="entry name" value="ABM"/>
    <property type="match status" value="1"/>
</dbReference>
<dbReference type="SUPFAM" id="SSF54909">
    <property type="entry name" value="Dimeric alpha+beta barrel"/>
    <property type="match status" value="1"/>
</dbReference>
<sequence length="94" mass="10083">MIIVSGTLHVAPDAREAYLADCDAVTEQARKTPGCLDFTLTADRLGPGRINVYERWESDAELAAFRGSGPEAGQTAAILDADIRKYRISGVEAS</sequence>
<comment type="caution">
    <text evidence="2">The sequence shown here is derived from an EMBL/GenBank/DDBJ whole genome shotgun (WGS) entry which is preliminary data.</text>
</comment>
<dbReference type="GO" id="GO:0004497">
    <property type="term" value="F:monooxygenase activity"/>
    <property type="evidence" value="ECO:0007669"/>
    <property type="project" value="UniProtKB-KW"/>
</dbReference>
<dbReference type="AlphaFoldDB" id="A0A7U9PYT6"/>
<feature type="domain" description="ABM" evidence="1">
    <location>
        <begin position="2"/>
        <end position="91"/>
    </location>
</feature>
<keyword evidence="2" id="KW-0560">Oxidoreductase</keyword>
<dbReference type="OrthoDB" id="287932at2"/>
<proteinExistence type="predicted"/>
<dbReference type="InterPro" id="IPR007138">
    <property type="entry name" value="ABM_dom"/>
</dbReference>
<dbReference type="PROSITE" id="PS51725">
    <property type="entry name" value="ABM"/>
    <property type="match status" value="1"/>
</dbReference>
<accession>A0A7U9PYT6</accession>
<name>A0A7U9PYT6_9ACTN</name>
<dbReference type="InterPro" id="IPR011008">
    <property type="entry name" value="Dimeric_a/b-barrel"/>
</dbReference>
<reference evidence="2 3" key="1">
    <citation type="submission" date="2018-11" db="EMBL/GenBank/DDBJ databases">
        <title>Whole genome sequence of Streptomyces chrestomyceticus NBRC 13444(T).</title>
        <authorList>
            <person name="Komaki H."/>
            <person name="Tamura T."/>
        </authorList>
    </citation>
    <scope>NUCLEOTIDE SEQUENCE [LARGE SCALE GENOMIC DNA]</scope>
    <source>
        <strain evidence="2 3">NBRC 13444</strain>
    </source>
</reference>
<dbReference type="EMBL" id="BHZC01000001">
    <property type="protein sequence ID" value="GCD37762.1"/>
    <property type="molecule type" value="Genomic_DNA"/>
</dbReference>
<gene>
    <name evidence="2" type="ORF">OEIGOIKO_05568</name>
</gene>